<keyword evidence="3" id="KW-0645">Protease</keyword>
<reference evidence="7 8" key="1">
    <citation type="submission" date="2019-10" db="EMBL/GenBank/DDBJ databases">
        <title>Bacillus from the desert of Cuatro Cinegas, Coahuila.</title>
        <authorList>
            <person name="Olmedo-Alvarez G."/>
            <person name="Saldana S."/>
            <person name="Barcelo D."/>
        </authorList>
    </citation>
    <scope>NUCLEOTIDE SEQUENCE [LARGE SCALE GENOMIC DNA]</scope>
    <source>
        <strain evidence="7 8">CH417_13T</strain>
    </source>
</reference>
<evidence type="ECO:0000256" key="2">
    <source>
        <dbReference type="ARBA" id="ARBA00022612"/>
    </source>
</evidence>
<dbReference type="InterPro" id="IPR006433">
    <property type="entry name" value="Prohead_protease"/>
</dbReference>
<dbReference type="GO" id="GO:0008233">
    <property type="term" value="F:peptidase activity"/>
    <property type="evidence" value="ECO:0007669"/>
    <property type="project" value="UniProtKB-KW"/>
</dbReference>
<dbReference type="InterPro" id="IPR054613">
    <property type="entry name" value="Peptidase_S78_dom"/>
</dbReference>
<evidence type="ECO:0000256" key="1">
    <source>
        <dbReference type="ARBA" id="ARBA00004328"/>
    </source>
</evidence>
<gene>
    <name evidence="7" type="ORF">F8172_10445</name>
</gene>
<dbReference type="SUPFAM" id="SSF56563">
    <property type="entry name" value="Major capsid protein gp5"/>
    <property type="match status" value="1"/>
</dbReference>
<proteinExistence type="predicted"/>
<dbReference type="InterPro" id="IPR054612">
    <property type="entry name" value="Phage_capsid-like_C"/>
</dbReference>
<keyword evidence="4" id="KW-0378">Hydrolase</keyword>
<dbReference type="Gene3D" id="3.30.2320.10">
    <property type="entry name" value="hypothetical protein PF0899 domain"/>
    <property type="match status" value="1"/>
</dbReference>
<dbReference type="NCBIfam" id="TIGR01554">
    <property type="entry name" value="major_cap_HK97"/>
    <property type="match status" value="1"/>
</dbReference>
<dbReference type="Pfam" id="PF05065">
    <property type="entry name" value="Phage_capsid"/>
    <property type="match status" value="1"/>
</dbReference>
<feature type="domain" description="Prohead serine protease" evidence="5">
    <location>
        <begin position="11"/>
        <end position="166"/>
    </location>
</feature>
<evidence type="ECO:0000256" key="3">
    <source>
        <dbReference type="ARBA" id="ARBA00022670"/>
    </source>
</evidence>
<feature type="domain" description="Phage capsid-like C-terminal" evidence="6">
    <location>
        <begin position="285"/>
        <end position="559"/>
    </location>
</feature>
<dbReference type="RefSeq" id="WP_151522716.1">
    <property type="nucleotide sequence ID" value="NZ_WBPL01000007.1"/>
</dbReference>
<dbReference type="AlphaFoldDB" id="A0A9W7QH28"/>
<evidence type="ECO:0000313" key="7">
    <source>
        <dbReference type="EMBL" id="KAB2397476.1"/>
    </source>
</evidence>
<comment type="subcellular location">
    <subcellularLocation>
        <location evidence="1">Virion</location>
    </subcellularLocation>
</comment>
<accession>A0A9W7QH28</accession>
<evidence type="ECO:0000259" key="6">
    <source>
        <dbReference type="Pfam" id="PF05065"/>
    </source>
</evidence>
<dbReference type="Proteomes" id="UP000475765">
    <property type="component" value="Unassembled WGS sequence"/>
</dbReference>
<protein>
    <submittedName>
        <fullName evidence="7">Phage major capsid protein</fullName>
    </submittedName>
</protein>
<dbReference type="Pfam" id="PF04586">
    <property type="entry name" value="Peptidase_S78"/>
    <property type="match status" value="1"/>
</dbReference>
<dbReference type="NCBIfam" id="TIGR01543">
    <property type="entry name" value="proheadase_HK97"/>
    <property type="match status" value="1"/>
</dbReference>
<dbReference type="GO" id="GO:0006508">
    <property type="term" value="P:proteolysis"/>
    <property type="evidence" value="ECO:0007669"/>
    <property type="project" value="UniProtKB-KW"/>
</dbReference>
<dbReference type="Gene3D" id="3.30.2400.10">
    <property type="entry name" value="Major capsid protein gp5"/>
    <property type="match status" value="1"/>
</dbReference>
<name>A0A9W7QH28_BACCE</name>
<evidence type="ECO:0000313" key="8">
    <source>
        <dbReference type="Proteomes" id="UP000475765"/>
    </source>
</evidence>
<dbReference type="InterPro" id="IPR024455">
    <property type="entry name" value="Phage_capsid"/>
</dbReference>
<keyword evidence="2" id="KW-1188">Viral release from host cell</keyword>
<organism evidence="7 8">
    <name type="scientific">Bacillus cereus</name>
    <dbReference type="NCBI Taxonomy" id="1396"/>
    <lineage>
        <taxon>Bacteria</taxon>
        <taxon>Bacillati</taxon>
        <taxon>Bacillota</taxon>
        <taxon>Bacilli</taxon>
        <taxon>Bacillales</taxon>
        <taxon>Bacillaceae</taxon>
        <taxon>Bacillus</taxon>
        <taxon>Bacillus cereus group</taxon>
    </lineage>
</organism>
<evidence type="ECO:0000259" key="5">
    <source>
        <dbReference type="Pfam" id="PF04586"/>
    </source>
</evidence>
<evidence type="ECO:0000256" key="4">
    <source>
        <dbReference type="ARBA" id="ARBA00022801"/>
    </source>
</evidence>
<comment type="caution">
    <text evidence="7">The sequence shown here is derived from an EMBL/GenBank/DDBJ whole genome shotgun (WGS) entry which is preliminary data.</text>
</comment>
<sequence length="563" mass="62834">MKMELRVNQTNIEANEDGSMTVNGYVNKTEQFSEMLGRNEQFKEKISRGAFKRAIEKGKEIHFLAEHDGEKILASTRNGSLQLSEDTNGLYMSATVAPTSWGKDYYELIKSGILKNMSFGFRSIKDSWKKTTQGYFERTIHELELFEVSVVRDPAYSQSSISARGIDVVEEVEVPSEVKRKIVRNIQEMSRKALIELRNDLLEQSQSYETRGLTEEHEYEQLKSQIQDIDIQLKKIDKKEVRNMIEVEVLTPNDVEEEKRGFEAFLKGHYNSEEYRAISTNSAPGQLLVPTTISDMIVQKIQEEAPLFAMVNVIQTSGNIEILRETALGDAYWTAEMESLTPSDFAMEKIQLQQKRLASGIQFSQQLVNDSAFDVVSYAVSLLGRRLGLALEKAVLVGTGGTTQMKGVLNEVLPVASVVETSAVGAINTDDILEAYSSMKAVFVKGSVFIMNRKTFSVVSKLKNANNDYYLVDFKDEVGYTMLGLPIHISDSMPDVALGAKPIVLMNPQLAYTVAIKKGIEMKHIANDSTQALQGGQLLVSDIYVDGVVHNADAIRVLTVKSA</sequence>
<dbReference type="EMBL" id="WBPP01000011">
    <property type="protein sequence ID" value="KAB2397476.1"/>
    <property type="molecule type" value="Genomic_DNA"/>
</dbReference>